<protein>
    <recommendedName>
        <fullName evidence="4">Secreted protein with PEP-CTERM sorting signal</fullName>
    </recommendedName>
</protein>
<evidence type="ECO:0000256" key="1">
    <source>
        <dbReference type="SAM" id="Phobius"/>
    </source>
</evidence>
<proteinExistence type="predicted"/>
<evidence type="ECO:0008006" key="4">
    <source>
        <dbReference type="Google" id="ProtNLM"/>
    </source>
</evidence>
<comment type="caution">
    <text evidence="2">The sequence shown here is derived from an EMBL/GenBank/DDBJ whole genome shotgun (WGS) entry which is preliminary data.</text>
</comment>
<evidence type="ECO:0000313" key="2">
    <source>
        <dbReference type="EMBL" id="MEU3782585.1"/>
    </source>
</evidence>
<gene>
    <name evidence="2" type="ORF">AB0E89_18750</name>
</gene>
<keyword evidence="1" id="KW-0812">Transmembrane</keyword>
<feature type="transmembrane region" description="Helical" evidence="1">
    <location>
        <begin position="12"/>
        <end position="29"/>
    </location>
</feature>
<organism evidence="2 3">
    <name type="scientific">Streptomyces sp. 900129855</name>
    <dbReference type="NCBI Taxonomy" id="3155129"/>
    <lineage>
        <taxon>Bacteria</taxon>
        <taxon>Bacillati</taxon>
        <taxon>Actinomycetota</taxon>
        <taxon>Actinomycetes</taxon>
        <taxon>Kitasatosporales</taxon>
        <taxon>Streptomycetaceae</taxon>
        <taxon>Streptomyces</taxon>
    </lineage>
</organism>
<sequence>MTQEQTGGNLAGWRALLLIGVLGNAVGLIGGAPVITLVAAPLAIVGLIGLMSARRKQRS</sequence>
<dbReference type="Proteomes" id="UP001550739">
    <property type="component" value="Unassembled WGS sequence"/>
</dbReference>
<name>A0ABV2ZJB6_9ACTN</name>
<keyword evidence="1" id="KW-0472">Membrane</keyword>
<keyword evidence="1" id="KW-1133">Transmembrane helix</keyword>
<accession>A0ABV2ZJB6</accession>
<reference evidence="2 3" key="1">
    <citation type="submission" date="2024-06" db="EMBL/GenBank/DDBJ databases">
        <title>The Natural Products Discovery Center: Release of the First 8490 Sequenced Strains for Exploring Actinobacteria Biosynthetic Diversity.</title>
        <authorList>
            <person name="Kalkreuter E."/>
            <person name="Kautsar S.A."/>
            <person name="Yang D."/>
            <person name="Bader C.D."/>
            <person name="Teijaro C.N."/>
            <person name="Fluegel L."/>
            <person name="Davis C.M."/>
            <person name="Simpson J.R."/>
            <person name="Lauterbach L."/>
            <person name="Steele A.D."/>
            <person name="Gui C."/>
            <person name="Meng S."/>
            <person name="Li G."/>
            <person name="Viehrig K."/>
            <person name="Ye F."/>
            <person name="Su P."/>
            <person name="Kiefer A.F."/>
            <person name="Nichols A."/>
            <person name="Cepeda A.J."/>
            <person name="Yan W."/>
            <person name="Fan B."/>
            <person name="Jiang Y."/>
            <person name="Adhikari A."/>
            <person name="Zheng C.-J."/>
            <person name="Schuster L."/>
            <person name="Cowan T.M."/>
            <person name="Smanski M.J."/>
            <person name="Chevrette M.G."/>
            <person name="De Carvalho L.P.S."/>
            <person name="Shen B."/>
        </authorList>
    </citation>
    <scope>NUCLEOTIDE SEQUENCE [LARGE SCALE GENOMIC DNA]</scope>
    <source>
        <strain evidence="2 3">NPDC033843</strain>
    </source>
</reference>
<dbReference type="RefSeq" id="WP_334580311.1">
    <property type="nucleotide sequence ID" value="NZ_JBEZVE010000009.1"/>
</dbReference>
<feature type="transmembrane region" description="Helical" evidence="1">
    <location>
        <begin position="35"/>
        <end position="53"/>
    </location>
</feature>
<evidence type="ECO:0000313" key="3">
    <source>
        <dbReference type="Proteomes" id="UP001550739"/>
    </source>
</evidence>
<dbReference type="EMBL" id="JBEZVE010000009">
    <property type="protein sequence ID" value="MEU3782585.1"/>
    <property type="molecule type" value="Genomic_DNA"/>
</dbReference>
<keyword evidence="3" id="KW-1185">Reference proteome</keyword>